<dbReference type="AlphaFoldDB" id="A0A938YG71"/>
<accession>A0A938YG71</accession>
<protein>
    <submittedName>
        <fullName evidence="2">Helix-turn-helix domain-containing protein</fullName>
    </submittedName>
</protein>
<dbReference type="Pfam" id="PF12728">
    <property type="entry name" value="HTH_17"/>
    <property type="match status" value="1"/>
</dbReference>
<dbReference type="InterPro" id="IPR041657">
    <property type="entry name" value="HTH_17"/>
</dbReference>
<gene>
    <name evidence="2" type="ORF">JL106_08100</name>
</gene>
<feature type="domain" description="Helix-turn-helix" evidence="1">
    <location>
        <begin position="14"/>
        <end position="62"/>
    </location>
</feature>
<evidence type="ECO:0000313" key="3">
    <source>
        <dbReference type="Proteomes" id="UP000663792"/>
    </source>
</evidence>
<proteinExistence type="predicted"/>
<dbReference type="EMBL" id="JAERWK010000010">
    <property type="protein sequence ID" value="MBM9467238.1"/>
    <property type="molecule type" value="Genomic_DNA"/>
</dbReference>
<sequence>MTSTQPAEPQQLRFYKVREVAQITRQSEWGIRRLIRSGQIPAVRHGKFLLVPVDGFEAYLAALPRVGE</sequence>
<dbReference type="Proteomes" id="UP000663792">
    <property type="component" value="Unassembled WGS sequence"/>
</dbReference>
<evidence type="ECO:0000313" key="2">
    <source>
        <dbReference type="EMBL" id="MBM9467238.1"/>
    </source>
</evidence>
<dbReference type="RefSeq" id="WP_205260194.1">
    <property type="nucleotide sequence ID" value="NZ_JAERWK010000010.1"/>
</dbReference>
<comment type="caution">
    <text evidence="2">The sequence shown here is derived from an EMBL/GenBank/DDBJ whole genome shotgun (WGS) entry which is preliminary data.</text>
</comment>
<organism evidence="2 3">
    <name type="scientific">Nakamurella leprariae</name>
    <dbReference type="NCBI Taxonomy" id="2803911"/>
    <lineage>
        <taxon>Bacteria</taxon>
        <taxon>Bacillati</taxon>
        <taxon>Actinomycetota</taxon>
        <taxon>Actinomycetes</taxon>
        <taxon>Nakamurellales</taxon>
        <taxon>Nakamurellaceae</taxon>
        <taxon>Nakamurella</taxon>
    </lineage>
</organism>
<evidence type="ECO:0000259" key="1">
    <source>
        <dbReference type="Pfam" id="PF12728"/>
    </source>
</evidence>
<name>A0A938YG71_9ACTN</name>
<reference evidence="2" key="1">
    <citation type="submission" date="2021-01" db="EMBL/GenBank/DDBJ databases">
        <title>YIM 132084 draft genome.</title>
        <authorList>
            <person name="An D."/>
        </authorList>
    </citation>
    <scope>NUCLEOTIDE SEQUENCE</scope>
    <source>
        <strain evidence="2">YIM 132084</strain>
    </source>
</reference>
<keyword evidence="3" id="KW-1185">Reference proteome</keyword>